<accession>A0A1N7IR43</accession>
<dbReference type="FunFam" id="3.20.20.140:FF:000014">
    <property type="entry name" value="5-methylthioadenosine/S-adenosylhomocysteine deaminase"/>
    <property type="match status" value="1"/>
</dbReference>
<feature type="binding site" evidence="4">
    <location>
        <position position="215"/>
    </location>
    <ligand>
        <name>substrate</name>
    </ligand>
</feature>
<comment type="similarity">
    <text evidence="4">Belongs to the metallo-dependent hydrolases superfamily. MTA/SAH deaminase family.</text>
</comment>
<comment type="cofactor">
    <cofactor evidence="4">
        <name>Zn(2+)</name>
        <dbReference type="ChEBI" id="CHEBI:29105"/>
    </cofactor>
    <text evidence="4">Binds 1 zinc ion per subunit.</text>
</comment>
<keyword evidence="1 4" id="KW-0479">Metal-binding</keyword>
<dbReference type="EC" id="3.5.4.28" evidence="4"/>
<feature type="binding site" evidence="4">
    <location>
        <position position="300"/>
    </location>
    <ligand>
        <name>Zn(2+)</name>
        <dbReference type="ChEBI" id="CHEBI:29105"/>
    </ligand>
</feature>
<dbReference type="GO" id="GO:0046872">
    <property type="term" value="F:metal ion binding"/>
    <property type="evidence" value="ECO:0007669"/>
    <property type="project" value="UniProtKB-KW"/>
</dbReference>
<dbReference type="HAMAP" id="MF_01281">
    <property type="entry name" value="MTA_SAH_deamin"/>
    <property type="match status" value="1"/>
</dbReference>
<reference evidence="7" key="1">
    <citation type="submission" date="2017-01" db="EMBL/GenBank/DDBJ databases">
        <authorList>
            <person name="Varghese N."/>
            <person name="Submissions S."/>
        </authorList>
    </citation>
    <scope>NUCLEOTIDE SEQUENCE [LARGE SCALE GENOMIC DNA]</scope>
    <source>
        <strain evidence="7">DSM 45196</strain>
    </source>
</reference>
<dbReference type="EMBL" id="FTOD01000001">
    <property type="protein sequence ID" value="SIS39441.1"/>
    <property type="molecule type" value="Genomic_DNA"/>
</dbReference>
<feature type="binding site" evidence="4">
    <location>
        <position position="145"/>
    </location>
    <ligand>
        <name>substrate</name>
    </ligand>
</feature>
<keyword evidence="3 4" id="KW-0862">Zinc</keyword>
<dbReference type="CDD" id="cd01298">
    <property type="entry name" value="ATZ_TRZ_like"/>
    <property type="match status" value="1"/>
</dbReference>
<comment type="catalytic activity">
    <reaction evidence="4">
        <text>S-adenosyl-L-homocysteine + H2O + H(+) = S-inosyl-L-homocysteine + NH4(+)</text>
        <dbReference type="Rhea" id="RHEA:20716"/>
        <dbReference type="ChEBI" id="CHEBI:15377"/>
        <dbReference type="ChEBI" id="CHEBI:15378"/>
        <dbReference type="ChEBI" id="CHEBI:28938"/>
        <dbReference type="ChEBI" id="CHEBI:57856"/>
        <dbReference type="ChEBI" id="CHEBI:57985"/>
        <dbReference type="EC" id="3.5.4.28"/>
    </reaction>
</comment>
<dbReference type="GO" id="GO:0050270">
    <property type="term" value="F:S-adenosylhomocysteine deaminase activity"/>
    <property type="evidence" value="ECO:0007669"/>
    <property type="project" value="UniProtKB-UniRule"/>
</dbReference>
<dbReference type="PANTHER" id="PTHR43794">
    <property type="entry name" value="AMINOHYDROLASE SSNA-RELATED"/>
    <property type="match status" value="1"/>
</dbReference>
<feature type="binding site" evidence="4">
    <location>
        <position position="156"/>
    </location>
    <ligand>
        <name>substrate</name>
    </ligand>
</feature>
<dbReference type="EC" id="3.5.4.31" evidence="4"/>
<evidence type="ECO:0000259" key="5">
    <source>
        <dbReference type="Pfam" id="PF01979"/>
    </source>
</evidence>
<comment type="function">
    <text evidence="4">Catalyzes the deamination of 5-methylthioadenosine and S-adenosyl-L-homocysteine into 5-methylthioinosine and S-inosyl-L-homocysteine, respectively. Is also able to deaminate adenosine.</text>
</comment>
<feature type="binding site" evidence="4">
    <location>
        <position position="300"/>
    </location>
    <ligand>
        <name>substrate</name>
    </ligand>
</feature>
<evidence type="ECO:0000256" key="1">
    <source>
        <dbReference type="ARBA" id="ARBA00022723"/>
    </source>
</evidence>
<dbReference type="RefSeq" id="WP_040387157.1">
    <property type="nucleotide sequence ID" value="NZ_CP048103.1"/>
</dbReference>
<sequence>MKRLLTQARILTMKEGESRPLENAWLLIDGETIAQVGTGNPKIDADEVIPMQGRLLLPGWINTHGHAAMTLLRGFADDLPLKVWLEEKMWPMEERFGPRQVRWGTSLAVVEMIRGGTTCFTDMYDHMDEVAGVVEQSGIRASLCRGVIGLGSREEREAKRQEAVRFVRDWKGGAGGRISVMMAPHAPYTCPPDYIEELVADSAELGVPIHIHMSETEAEVEQNQRDYHARPVAHLLKLGVFDRPCLVAHGVHLTPEEIGILAEKDVKVSHNPGSNLKLGSGIAPIPEMLKAGIRPSLGTDGAASNNNLDLMEEVRLAALIHKGVRRDPEAVPAETALRMGTLYGAEALFLEDQIGTLEAGKQADLISIDVNGAHLQPLHDPVSHLVYAASRDDVQDVYVAGRPLMRNRELLTLDEEKIRFEANRAFTEVAP</sequence>
<organism evidence="6 7">
    <name type="scientific">Kroppenstedtia eburnea</name>
    <dbReference type="NCBI Taxonomy" id="714067"/>
    <lineage>
        <taxon>Bacteria</taxon>
        <taxon>Bacillati</taxon>
        <taxon>Bacillota</taxon>
        <taxon>Bacilli</taxon>
        <taxon>Bacillales</taxon>
        <taxon>Thermoactinomycetaceae</taxon>
        <taxon>Kroppenstedtia</taxon>
    </lineage>
</organism>
<evidence type="ECO:0000256" key="2">
    <source>
        <dbReference type="ARBA" id="ARBA00022801"/>
    </source>
</evidence>
<keyword evidence="2 4" id="KW-0378">Hydrolase</keyword>
<dbReference type="AlphaFoldDB" id="A0A1N7IR43"/>
<dbReference type="InterPro" id="IPR006680">
    <property type="entry name" value="Amidohydro-rel"/>
</dbReference>
<feature type="binding site" evidence="4">
    <location>
        <position position="66"/>
    </location>
    <ligand>
        <name>Zn(2+)</name>
        <dbReference type="ChEBI" id="CHEBI:29105"/>
    </ligand>
</feature>
<keyword evidence="7" id="KW-1185">Reference proteome</keyword>
<proteinExistence type="inferred from homology"/>
<comment type="catalytic activity">
    <reaction evidence="4">
        <text>S-methyl-5'-thioadenosine + H2O + H(+) = S-methyl-5'-thioinosine + NH4(+)</text>
        <dbReference type="Rhea" id="RHEA:25025"/>
        <dbReference type="ChEBI" id="CHEBI:15377"/>
        <dbReference type="ChEBI" id="CHEBI:15378"/>
        <dbReference type="ChEBI" id="CHEBI:17509"/>
        <dbReference type="ChEBI" id="CHEBI:28938"/>
        <dbReference type="ChEBI" id="CHEBI:48595"/>
        <dbReference type="EC" id="3.5.4.31"/>
    </reaction>
</comment>
<dbReference type="InterPro" id="IPR032466">
    <property type="entry name" value="Metal_Hydrolase"/>
</dbReference>
<feature type="binding site" evidence="4">
    <location>
        <position position="212"/>
    </location>
    <ligand>
        <name>Zn(2+)</name>
        <dbReference type="ChEBI" id="CHEBI:29105"/>
    </ligand>
</feature>
<feature type="binding site" evidence="4">
    <location>
        <position position="64"/>
    </location>
    <ligand>
        <name>Zn(2+)</name>
        <dbReference type="ChEBI" id="CHEBI:29105"/>
    </ligand>
</feature>
<gene>
    <name evidence="4" type="primary">mtaD</name>
    <name evidence="6" type="ORF">SAMN05421790_101250</name>
</gene>
<dbReference type="OrthoDB" id="9807210at2"/>
<evidence type="ECO:0000256" key="3">
    <source>
        <dbReference type="ARBA" id="ARBA00022833"/>
    </source>
</evidence>
<feature type="binding site" evidence="4">
    <location>
        <position position="185"/>
    </location>
    <ligand>
        <name>substrate</name>
    </ligand>
</feature>
<dbReference type="InterPro" id="IPR050287">
    <property type="entry name" value="MTA/SAH_deaminase"/>
</dbReference>
<name>A0A1N7IR43_9BACL</name>
<feature type="binding site" evidence="4">
    <location>
        <position position="93"/>
    </location>
    <ligand>
        <name>substrate</name>
    </ligand>
</feature>
<dbReference type="InterPro" id="IPR023512">
    <property type="entry name" value="Deaminase_MtaD/DadD"/>
</dbReference>
<dbReference type="SUPFAM" id="SSF51338">
    <property type="entry name" value="Composite domain of metallo-dependent hydrolases"/>
    <property type="match status" value="1"/>
</dbReference>
<protein>
    <recommendedName>
        <fullName evidence="4">5-methylthioadenosine/S-adenosylhomocysteine deaminase</fullName>
        <shortName evidence="4">MTA/SAH deaminase</shortName>
        <ecNumber evidence="4">3.5.4.28</ecNumber>
        <ecNumber evidence="4">3.5.4.31</ecNumber>
    </recommendedName>
</protein>
<dbReference type="SUPFAM" id="SSF51556">
    <property type="entry name" value="Metallo-dependent hydrolases"/>
    <property type="match status" value="1"/>
</dbReference>
<dbReference type="GO" id="GO:0090614">
    <property type="term" value="F:5'-methylthioadenosine deaminase activity"/>
    <property type="evidence" value="ECO:0007669"/>
    <property type="project" value="UniProtKB-UniRule"/>
</dbReference>
<dbReference type="Pfam" id="PF01979">
    <property type="entry name" value="Amidohydro_1"/>
    <property type="match status" value="1"/>
</dbReference>
<evidence type="ECO:0000256" key="4">
    <source>
        <dbReference type="HAMAP-Rule" id="MF_01281"/>
    </source>
</evidence>
<dbReference type="Gene3D" id="3.20.20.140">
    <property type="entry name" value="Metal-dependent hydrolases"/>
    <property type="match status" value="1"/>
</dbReference>
<evidence type="ECO:0000313" key="6">
    <source>
        <dbReference type="EMBL" id="SIS39441.1"/>
    </source>
</evidence>
<dbReference type="Gene3D" id="2.30.40.10">
    <property type="entry name" value="Urease, subunit C, domain 1"/>
    <property type="match status" value="1"/>
</dbReference>
<dbReference type="InterPro" id="IPR011059">
    <property type="entry name" value="Metal-dep_hydrolase_composite"/>
</dbReference>
<dbReference type="PANTHER" id="PTHR43794:SF11">
    <property type="entry name" value="AMIDOHYDROLASE-RELATED DOMAIN-CONTAINING PROTEIN"/>
    <property type="match status" value="1"/>
</dbReference>
<dbReference type="Proteomes" id="UP000186795">
    <property type="component" value="Unassembled WGS sequence"/>
</dbReference>
<evidence type="ECO:0000313" key="7">
    <source>
        <dbReference type="Proteomes" id="UP000186795"/>
    </source>
</evidence>
<feature type="domain" description="Amidohydrolase-related" evidence="5">
    <location>
        <begin position="56"/>
        <end position="402"/>
    </location>
</feature>